<dbReference type="RefSeq" id="WP_005606839.1">
    <property type="nucleotide sequence ID" value="NZ_CP102283.1"/>
</dbReference>
<evidence type="ECO:0000259" key="10">
    <source>
        <dbReference type="PROSITE" id="PS51161"/>
    </source>
</evidence>
<dbReference type="GO" id="GO:0005524">
    <property type="term" value="F:ATP binding"/>
    <property type="evidence" value="ECO:0007669"/>
    <property type="project" value="UniProtKB-UniRule"/>
</dbReference>
<accession>C8NG16</accession>
<dbReference type="PROSITE" id="PS51161">
    <property type="entry name" value="ATP_CONE"/>
    <property type="match status" value="1"/>
</dbReference>
<comment type="similarity">
    <text evidence="8">Belongs to the NrdR family.</text>
</comment>
<dbReference type="GeneID" id="78412803"/>
<dbReference type="Pfam" id="PF22811">
    <property type="entry name" value="Zn_ribbon_NrdR"/>
    <property type="match status" value="1"/>
</dbReference>
<evidence type="ECO:0000256" key="6">
    <source>
        <dbReference type="ARBA" id="ARBA00023125"/>
    </source>
</evidence>
<keyword evidence="4 8" id="KW-0067">ATP-binding</keyword>
<evidence type="ECO:0000256" key="7">
    <source>
        <dbReference type="ARBA" id="ARBA00023163"/>
    </source>
</evidence>
<comment type="cofactor">
    <cofactor evidence="8">
        <name>Zn(2+)</name>
        <dbReference type="ChEBI" id="CHEBI:29105"/>
    </cofactor>
    <text evidence="8">Binds 1 zinc ion.</text>
</comment>
<dbReference type="PANTHER" id="PTHR30455">
    <property type="entry name" value="TRANSCRIPTIONAL REPRESSOR NRDR"/>
    <property type="match status" value="1"/>
</dbReference>
<evidence type="ECO:0000256" key="5">
    <source>
        <dbReference type="ARBA" id="ARBA00023015"/>
    </source>
</evidence>
<comment type="function">
    <text evidence="8">Negatively regulates transcription of bacterial ribonucleotide reductase nrd genes and operons by binding to NrdR-boxes.</text>
</comment>
<dbReference type="GO" id="GO:0016491">
    <property type="term" value="F:oxidoreductase activity"/>
    <property type="evidence" value="ECO:0007669"/>
    <property type="project" value="UniProtKB-KW"/>
</dbReference>
<dbReference type="eggNOG" id="COG1327">
    <property type="taxonomic scope" value="Bacteria"/>
</dbReference>
<dbReference type="EMBL" id="ACKZ01000016">
    <property type="protein sequence ID" value="EEW37502.1"/>
    <property type="molecule type" value="Genomic_DNA"/>
</dbReference>
<dbReference type="HAMAP" id="MF_00440">
    <property type="entry name" value="NrdR"/>
    <property type="match status" value="1"/>
</dbReference>
<keyword evidence="8" id="KW-0863">Zinc-finger</keyword>
<sequence length="155" mass="18172">MQCPKCKNNGSRVVDSRPADDGRSIRRRRECEECGYRFTTFERLEKAPLLVIKRNGNREEFSREKLLNGLVRSAEKRPVSLGQLETIVNEIERSINQEGENEVSSTLIGEMVMDHLSKIDDIAYIRFASVYRQFTDRKMFLKELERMSFEMDNKD</sequence>
<keyword evidence="8" id="KW-0479">Metal-binding</keyword>
<dbReference type="PANTHER" id="PTHR30455:SF2">
    <property type="entry name" value="TRANSCRIPTIONAL REPRESSOR NRDR"/>
    <property type="match status" value="1"/>
</dbReference>
<dbReference type="GO" id="GO:0045892">
    <property type="term" value="P:negative regulation of DNA-templated transcription"/>
    <property type="evidence" value="ECO:0007669"/>
    <property type="project" value="UniProtKB-UniRule"/>
</dbReference>
<evidence type="ECO:0000256" key="1">
    <source>
        <dbReference type="ARBA" id="ARBA00022491"/>
    </source>
</evidence>
<comment type="caution">
    <text evidence="11">The sequence shown here is derived from an EMBL/GenBank/DDBJ whole genome shotgun (WGS) entry which is preliminary data.</text>
</comment>
<dbReference type="AlphaFoldDB" id="C8NG16"/>
<keyword evidence="11" id="KW-0560">Oxidoreductase</keyword>
<organism evidence="11 12">
    <name type="scientific">Granulicatella adiacens ATCC 49175</name>
    <dbReference type="NCBI Taxonomy" id="638301"/>
    <lineage>
        <taxon>Bacteria</taxon>
        <taxon>Bacillati</taxon>
        <taxon>Bacillota</taxon>
        <taxon>Bacilli</taxon>
        <taxon>Lactobacillales</taxon>
        <taxon>Carnobacteriaceae</taxon>
        <taxon>Granulicatella</taxon>
    </lineage>
</organism>
<keyword evidence="2 8" id="KW-0547">Nucleotide-binding</keyword>
<dbReference type="Pfam" id="PF03477">
    <property type="entry name" value="ATP-cone"/>
    <property type="match status" value="1"/>
</dbReference>
<evidence type="ECO:0000256" key="9">
    <source>
        <dbReference type="SAM" id="MobiDB-lite"/>
    </source>
</evidence>
<dbReference type="HOGENOM" id="CLU_108412_0_0_9"/>
<dbReference type="InterPro" id="IPR055173">
    <property type="entry name" value="NrdR-like_N"/>
</dbReference>
<protein>
    <recommendedName>
        <fullName evidence="8">Transcriptional repressor NrdR</fullName>
    </recommendedName>
</protein>
<evidence type="ECO:0000256" key="2">
    <source>
        <dbReference type="ARBA" id="ARBA00022741"/>
    </source>
</evidence>
<keyword evidence="12" id="KW-1185">Reference proteome</keyword>
<evidence type="ECO:0000313" key="12">
    <source>
        <dbReference type="Proteomes" id="UP000005926"/>
    </source>
</evidence>
<dbReference type="InterPro" id="IPR003796">
    <property type="entry name" value="RNR_NrdR-like"/>
</dbReference>
<gene>
    <name evidence="8 11" type="primary">nrdR</name>
    <name evidence="11" type="ORF">HMPREF0444_0861</name>
</gene>
<feature type="zinc finger region" evidence="8">
    <location>
        <begin position="3"/>
        <end position="34"/>
    </location>
</feature>
<evidence type="ECO:0000256" key="4">
    <source>
        <dbReference type="ARBA" id="ARBA00022840"/>
    </source>
</evidence>
<dbReference type="InterPro" id="IPR005144">
    <property type="entry name" value="ATP-cone_dom"/>
</dbReference>
<evidence type="ECO:0000256" key="8">
    <source>
        <dbReference type="HAMAP-Rule" id="MF_00440"/>
    </source>
</evidence>
<keyword evidence="3 8" id="KW-0862">Zinc</keyword>
<keyword evidence="7 8" id="KW-0804">Transcription</keyword>
<keyword evidence="1 8" id="KW-0678">Repressor</keyword>
<dbReference type="NCBIfam" id="TIGR00244">
    <property type="entry name" value="transcriptional regulator NrdR"/>
    <property type="match status" value="1"/>
</dbReference>
<dbReference type="STRING" id="638301.HMPREF0444_0861"/>
<name>C8NG16_9LACT</name>
<dbReference type="GO" id="GO:0003677">
    <property type="term" value="F:DNA binding"/>
    <property type="evidence" value="ECO:0007669"/>
    <property type="project" value="UniProtKB-KW"/>
</dbReference>
<feature type="region of interest" description="Disordered" evidence="9">
    <location>
        <begin position="1"/>
        <end position="22"/>
    </location>
</feature>
<evidence type="ECO:0000256" key="3">
    <source>
        <dbReference type="ARBA" id="ARBA00022833"/>
    </source>
</evidence>
<keyword evidence="5 8" id="KW-0805">Transcription regulation</keyword>
<proteinExistence type="inferred from homology"/>
<dbReference type="GO" id="GO:0008270">
    <property type="term" value="F:zinc ion binding"/>
    <property type="evidence" value="ECO:0007669"/>
    <property type="project" value="UniProtKB-UniRule"/>
</dbReference>
<dbReference type="Proteomes" id="UP000005926">
    <property type="component" value="Unassembled WGS sequence"/>
</dbReference>
<feature type="domain" description="ATP-cone" evidence="10">
    <location>
        <begin position="49"/>
        <end position="139"/>
    </location>
</feature>
<keyword evidence="6 8" id="KW-0238">DNA-binding</keyword>
<evidence type="ECO:0000313" key="11">
    <source>
        <dbReference type="EMBL" id="EEW37502.1"/>
    </source>
</evidence>
<reference evidence="11 12" key="1">
    <citation type="submission" date="2009-08" db="EMBL/GenBank/DDBJ databases">
        <authorList>
            <person name="Muzny D."/>
            <person name="Qin X."/>
            <person name="Deng J."/>
            <person name="Jiang H."/>
            <person name="Liu Y."/>
            <person name="Qu J."/>
            <person name="Song X.-Z."/>
            <person name="Zhang L."/>
            <person name="Thornton R."/>
            <person name="Coyle M."/>
            <person name="Francisco L."/>
            <person name="Jackson L."/>
            <person name="Javaid M."/>
            <person name="Korchina V."/>
            <person name="Kovar C."/>
            <person name="Mata R."/>
            <person name="Mathew T."/>
            <person name="Ngo R."/>
            <person name="Nguyen L."/>
            <person name="Nguyen N."/>
            <person name="Okwuonu G."/>
            <person name="Ongeri F."/>
            <person name="Pham C."/>
            <person name="Simmons D."/>
            <person name="Wilczek-Boney K."/>
            <person name="Hale W."/>
            <person name="Jakkamsetti A."/>
            <person name="Pham P."/>
            <person name="Ruth R."/>
            <person name="San Lucas F."/>
            <person name="Warren J."/>
            <person name="Zhang J."/>
            <person name="Zhao Z."/>
            <person name="Zhou C."/>
            <person name="Zhu D."/>
            <person name="Lee S."/>
            <person name="Bess C."/>
            <person name="Blankenburg K."/>
            <person name="Forbes L."/>
            <person name="Fu Q."/>
            <person name="Gubbala S."/>
            <person name="Hirani K."/>
            <person name="Jayaseelan J.C."/>
            <person name="Lara F."/>
            <person name="Munidasa M."/>
            <person name="Palculict T."/>
            <person name="Patil S."/>
            <person name="Pu L.-L."/>
            <person name="Saada N."/>
            <person name="Tang L."/>
            <person name="Weissenberger G."/>
            <person name="Zhu Y."/>
            <person name="Hemphill L."/>
            <person name="Shang Y."/>
            <person name="Youmans B."/>
            <person name="Ayvaz T."/>
            <person name="Ross M."/>
            <person name="Santibanez J."/>
            <person name="Aqrawi P."/>
            <person name="Gross S."/>
            <person name="Joshi V."/>
            <person name="Fowler G."/>
            <person name="Nazareth L."/>
            <person name="Reid J."/>
            <person name="Worley K."/>
            <person name="Petrosino J."/>
            <person name="Highlander S."/>
            <person name="Gibbs R."/>
        </authorList>
    </citation>
    <scope>NUCLEOTIDE SEQUENCE [LARGE SCALE GENOMIC DNA]</scope>
    <source>
        <strain evidence="11 12">ATCC 49175</strain>
    </source>
</reference>